<feature type="compositionally biased region" description="Basic and acidic residues" evidence="1">
    <location>
        <begin position="1"/>
        <end position="14"/>
    </location>
</feature>
<accession>A0A4U8YUZ1</accession>
<dbReference type="Proteomes" id="UP000294360">
    <property type="component" value="Chromosome"/>
</dbReference>
<evidence type="ECO:0000313" key="3">
    <source>
        <dbReference type="Proteomes" id="UP000294360"/>
    </source>
</evidence>
<evidence type="ECO:0000313" key="2">
    <source>
        <dbReference type="EMBL" id="VFU07121.1"/>
    </source>
</evidence>
<dbReference type="EMBL" id="LR536450">
    <property type="protein sequence ID" value="VFU07121.1"/>
    <property type="molecule type" value="Genomic_DNA"/>
</dbReference>
<feature type="region of interest" description="Disordered" evidence="1">
    <location>
        <begin position="1"/>
        <end position="36"/>
    </location>
</feature>
<dbReference type="AlphaFoldDB" id="A0A4U8YUZ1"/>
<evidence type="ECO:0000256" key="1">
    <source>
        <dbReference type="SAM" id="MobiDB-lite"/>
    </source>
</evidence>
<proteinExistence type="predicted"/>
<gene>
    <name evidence="2" type="ORF">MTUNDRAET4_0228</name>
</gene>
<reference evidence="2 3" key="1">
    <citation type="submission" date="2019-03" db="EMBL/GenBank/DDBJ databases">
        <authorList>
            <person name="Kox A.R. M."/>
        </authorList>
    </citation>
    <scope>NUCLEOTIDE SEQUENCE [LARGE SCALE GENOMIC DNA]</scope>
    <source>
        <strain evidence="2">MTUNDRAET4 annotated genome</strain>
    </source>
</reference>
<organism evidence="2 3">
    <name type="scientific">Methylocella tundrae</name>
    <dbReference type="NCBI Taxonomy" id="227605"/>
    <lineage>
        <taxon>Bacteria</taxon>
        <taxon>Pseudomonadati</taxon>
        <taxon>Pseudomonadota</taxon>
        <taxon>Alphaproteobacteria</taxon>
        <taxon>Hyphomicrobiales</taxon>
        <taxon>Beijerinckiaceae</taxon>
        <taxon>Methylocella</taxon>
    </lineage>
</organism>
<sequence length="143" mass="15635">MISRCDVKTGAFDRRNKRSLQSQGPETQRRDEPADTVLAETAAAKRVEPKEAASEAPPKFFFFDLSFDRPSFGGMLLAPARQASVPCQIARRAFGRQGICEALAFHRIEEMRSGKKVKRNVTPVPGDDAGCAAADLNDICVGH</sequence>
<name>A0A4U8YUZ1_METTU</name>
<protein>
    <submittedName>
        <fullName evidence="2">Uncharacterized protein</fullName>
    </submittedName>
</protein>
<dbReference type="KEGG" id="mtun:MTUNDRAET4_0228"/>